<dbReference type="InterPro" id="IPR036390">
    <property type="entry name" value="WH_DNA-bd_sf"/>
</dbReference>
<dbReference type="InterPro" id="IPR015424">
    <property type="entry name" value="PyrdxlP-dep_Trfase"/>
</dbReference>
<feature type="domain" description="HTH gntR-type" evidence="6">
    <location>
        <begin position="6"/>
        <end position="74"/>
    </location>
</feature>
<keyword evidence="2" id="KW-0663">Pyridoxal phosphate</keyword>
<keyword evidence="3" id="KW-0805">Transcription regulation</keyword>
<evidence type="ECO:0000313" key="8">
    <source>
        <dbReference type="Proteomes" id="UP000029736"/>
    </source>
</evidence>
<dbReference type="Proteomes" id="UP000029736">
    <property type="component" value="Unassembled WGS sequence"/>
</dbReference>
<name>A0A098SC10_9BACT</name>
<dbReference type="PANTHER" id="PTHR46577:SF2">
    <property type="entry name" value="TRANSCRIPTIONAL REGULATORY PROTEIN"/>
    <property type="match status" value="1"/>
</dbReference>
<comment type="caution">
    <text evidence="7">The sequence shown here is derived from an EMBL/GenBank/DDBJ whole genome shotgun (WGS) entry which is preliminary data.</text>
</comment>
<dbReference type="InterPro" id="IPR015422">
    <property type="entry name" value="PyrdxlP-dep_Trfase_small"/>
</dbReference>
<dbReference type="GO" id="GO:0003677">
    <property type="term" value="F:DNA binding"/>
    <property type="evidence" value="ECO:0007669"/>
    <property type="project" value="UniProtKB-KW"/>
</dbReference>
<dbReference type="Pfam" id="PF00392">
    <property type="entry name" value="GntR"/>
    <property type="match status" value="1"/>
</dbReference>
<evidence type="ECO:0000256" key="3">
    <source>
        <dbReference type="ARBA" id="ARBA00023015"/>
    </source>
</evidence>
<dbReference type="OrthoDB" id="9802328at2"/>
<evidence type="ECO:0000259" key="6">
    <source>
        <dbReference type="PROSITE" id="PS50949"/>
    </source>
</evidence>
<dbReference type="AlphaFoldDB" id="A0A098SC10"/>
<proteinExistence type="inferred from homology"/>
<dbReference type="InterPro" id="IPR000524">
    <property type="entry name" value="Tscrpt_reg_HTH_GntR"/>
</dbReference>
<dbReference type="InterPro" id="IPR051446">
    <property type="entry name" value="HTH_trans_reg/aminotransferase"/>
</dbReference>
<dbReference type="InterPro" id="IPR015421">
    <property type="entry name" value="PyrdxlP-dep_Trfase_major"/>
</dbReference>
<gene>
    <name evidence="7" type="ORF">IX84_01425</name>
</gene>
<dbReference type="STRING" id="1524460.IX84_01425"/>
<evidence type="ECO:0000256" key="5">
    <source>
        <dbReference type="ARBA" id="ARBA00023163"/>
    </source>
</evidence>
<evidence type="ECO:0000313" key="7">
    <source>
        <dbReference type="EMBL" id="KGE89716.1"/>
    </source>
</evidence>
<dbReference type="SMART" id="SM00345">
    <property type="entry name" value="HTH_GNTR"/>
    <property type="match status" value="1"/>
</dbReference>
<keyword evidence="5" id="KW-0804">Transcription</keyword>
<dbReference type="Gene3D" id="1.10.10.10">
    <property type="entry name" value="Winged helix-like DNA-binding domain superfamily/Winged helix DNA-binding domain"/>
    <property type="match status" value="1"/>
</dbReference>
<dbReference type="RefSeq" id="WP_044215906.1">
    <property type="nucleotide sequence ID" value="NZ_JBKAGJ010000005.1"/>
</dbReference>
<dbReference type="CDD" id="cd07377">
    <property type="entry name" value="WHTH_GntR"/>
    <property type="match status" value="1"/>
</dbReference>
<dbReference type="GO" id="GO:0003700">
    <property type="term" value="F:DNA-binding transcription factor activity"/>
    <property type="evidence" value="ECO:0007669"/>
    <property type="project" value="InterPro"/>
</dbReference>
<dbReference type="EMBL" id="JPOS01000003">
    <property type="protein sequence ID" value="KGE89716.1"/>
    <property type="molecule type" value="Genomic_DNA"/>
</dbReference>
<sequence length="469" mass="52148">MISDKRYLYEDIYLQIKTHIQHGNYRPGDKLKSVRVFSRELGVSPTTIFNAYYKLEAEGLITARPKQGYFVQEQLPKAAPGNGDGSRAVAKKSLIQEVVEASRQPGLIDFSTGVPGPDLLPGDRIHKSIRKACQAHPEVCTRYPDSRGLPELRRNICKLALSWGQAFHESEVLITAGCMEAMALSLRALTRPGDTVAISDPAYFGTLRLMEVLGLKVLPMPSDGRSGTMTHALREAMASGRVKAVVLIPNFNNPNGALLSTSDKETIAGMAARYQVPVIEDDIYGELFYEGQRPVNIKTFDKEGWVIYCNSLSKTLTPGLRIGWVIPGRFYEAVYEQKIVHNLSTSGLSQAALSHFLAKGRYDSHMRRLRREMRIRVAQHFKLVEEYMGDVVDTHLPPGGLVGWLSLRNGKNGMEIYRKARAAGIGIVPGTVFSPGDRYDTFLRISLGLPLTDERISALAQLGRIIREY</sequence>
<protein>
    <recommendedName>
        <fullName evidence="6">HTH gntR-type domain-containing protein</fullName>
    </recommendedName>
</protein>
<dbReference type="PROSITE" id="PS50949">
    <property type="entry name" value="HTH_GNTR"/>
    <property type="match status" value="1"/>
</dbReference>
<evidence type="ECO:0000256" key="1">
    <source>
        <dbReference type="ARBA" id="ARBA00005384"/>
    </source>
</evidence>
<dbReference type="InterPro" id="IPR004839">
    <property type="entry name" value="Aminotransferase_I/II_large"/>
</dbReference>
<dbReference type="SUPFAM" id="SSF46785">
    <property type="entry name" value="Winged helix' DNA-binding domain"/>
    <property type="match status" value="1"/>
</dbReference>
<evidence type="ECO:0000256" key="4">
    <source>
        <dbReference type="ARBA" id="ARBA00023125"/>
    </source>
</evidence>
<reference evidence="7 8" key="1">
    <citation type="journal article" date="2014" name="Int. J. Syst. Evol. Microbiol.">
        <title>Phaeodactylibacter xiamenensis gen. nov., sp. nov., a member of the family Saprospiraceae isolated from the marine alga Phaeodactylum tricornutum.</title>
        <authorList>
            <person name="Chen Z.Jr."/>
            <person name="Lei X."/>
            <person name="Lai Q."/>
            <person name="Li Y."/>
            <person name="Zhang B."/>
            <person name="Zhang J."/>
            <person name="Zhang H."/>
            <person name="Yang L."/>
            <person name="Zheng W."/>
            <person name="Tian Y."/>
            <person name="Yu Z."/>
            <person name="Xu H.Jr."/>
            <person name="Zheng T."/>
        </authorList>
    </citation>
    <scope>NUCLEOTIDE SEQUENCE [LARGE SCALE GENOMIC DNA]</scope>
    <source>
        <strain evidence="7 8">KD52</strain>
    </source>
</reference>
<dbReference type="GO" id="GO:0030170">
    <property type="term" value="F:pyridoxal phosphate binding"/>
    <property type="evidence" value="ECO:0007669"/>
    <property type="project" value="InterPro"/>
</dbReference>
<evidence type="ECO:0000256" key="2">
    <source>
        <dbReference type="ARBA" id="ARBA00022898"/>
    </source>
</evidence>
<dbReference type="PANTHER" id="PTHR46577">
    <property type="entry name" value="HTH-TYPE TRANSCRIPTIONAL REGULATORY PROTEIN GABR"/>
    <property type="match status" value="1"/>
</dbReference>
<dbReference type="Gene3D" id="3.40.640.10">
    <property type="entry name" value="Type I PLP-dependent aspartate aminotransferase-like (Major domain)"/>
    <property type="match status" value="1"/>
</dbReference>
<accession>A0A098SC10</accession>
<comment type="similarity">
    <text evidence="1">In the C-terminal section; belongs to the class-I pyridoxal-phosphate-dependent aminotransferase family.</text>
</comment>
<dbReference type="Pfam" id="PF00155">
    <property type="entry name" value="Aminotran_1_2"/>
    <property type="match status" value="1"/>
</dbReference>
<dbReference type="Gene3D" id="3.90.1150.10">
    <property type="entry name" value="Aspartate Aminotransferase, domain 1"/>
    <property type="match status" value="1"/>
</dbReference>
<dbReference type="InterPro" id="IPR036388">
    <property type="entry name" value="WH-like_DNA-bd_sf"/>
</dbReference>
<dbReference type="SUPFAM" id="SSF53383">
    <property type="entry name" value="PLP-dependent transferases"/>
    <property type="match status" value="1"/>
</dbReference>
<keyword evidence="8" id="KW-1185">Reference proteome</keyword>
<organism evidence="7 8">
    <name type="scientific">Phaeodactylibacter xiamenensis</name>
    <dbReference type="NCBI Taxonomy" id="1524460"/>
    <lineage>
        <taxon>Bacteria</taxon>
        <taxon>Pseudomonadati</taxon>
        <taxon>Bacteroidota</taxon>
        <taxon>Saprospiria</taxon>
        <taxon>Saprospirales</taxon>
        <taxon>Haliscomenobacteraceae</taxon>
        <taxon>Phaeodactylibacter</taxon>
    </lineage>
</organism>
<keyword evidence="4" id="KW-0238">DNA-binding</keyword>
<dbReference type="CDD" id="cd00609">
    <property type="entry name" value="AAT_like"/>
    <property type="match status" value="1"/>
</dbReference>